<evidence type="ECO:0000256" key="10">
    <source>
        <dbReference type="PROSITE-ProRule" id="PRU01263"/>
    </source>
</evidence>
<feature type="region of interest" description="Disordered" evidence="11">
    <location>
        <begin position="325"/>
        <end position="391"/>
    </location>
</feature>
<dbReference type="PROSITE" id="PS50157">
    <property type="entry name" value="ZINC_FINGER_C2H2_2"/>
    <property type="match status" value="6"/>
</dbReference>
<feature type="binding site" evidence="10">
    <location>
        <position position="202"/>
    </location>
    <ligand>
        <name>Zn(2+)</name>
        <dbReference type="ChEBI" id="CHEBI:29105"/>
    </ligand>
</feature>
<dbReference type="Pfam" id="PF12874">
    <property type="entry name" value="zf-met"/>
    <property type="match status" value="1"/>
</dbReference>
<dbReference type="SMART" id="SM00868">
    <property type="entry name" value="zf-AD"/>
    <property type="match status" value="1"/>
</dbReference>
<evidence type="ECO:0000256" key="9">
    <source>
        <dbReference type="PROSITE-ProRule" id="PRU00309"/>
    </source>
</evidence>
<dbReference type="PROSITE" id="PS00028">
    <property type="entry name" value="ZINC_FINGER_C2H2_1"/>
    <property type="match status" value="7"/>
</dbReference>
<feature type="domain" description="C2H2-type" evidence="12">
    <location>
        <begin position="408"/>
        <end position="435"/>
    </location>
</feature>
<accession>A0A3B0JR67</accession>
<dbReference type="PROSITE" id="PS51915">
    <property type="entry name" value="ZAD"/>
    <property type="match status" value="1"/>
</dbReference>
<gene>
    <name evidence="15" type="ORF">DGUA_6G018317</name>
</gene>
<evidence type="ECO:0000256" key="2">
    <source>
        <dbReference type="ARBA" id="ARBA00022723"/>
    </source>
</evidence>
<keyword evidence="2 10" id="KW-0479">Metal-binding</keyword>
<dbReference type="PROSITE" id="PS50950">
    <property type="entry name" value="ZF_THAP"/>
    <property type="match status" value="1"/>
</dbReference>
<evidence type="ECO:0000259" key="12">
    <source>
        <dbReference type="PROSITE" id="PS50157"/>
    </source>
</evidence>
<evidence type="ECO:0000256" key="6">
    <source>
        <dbReference type="ARBA" id="ARBA00023125"/>
    </source>
</evidence>
<dbReference type="SUPFAM" id="SSF57716">
    <property type="entry name" value="Glucocorticoid receptor-like (DNA-binding domain)"/>
    <property type="match status" value="1"/>
</dbReference>
<feature type="compositionally biased region" description="Polar residues" evidence="11">
    <location>
        <begin position="90"/>
        <end position="111"/>
    </location>
</feature>
<name>A0A3B0JR67_DROGU</name>
<dbReference type="InterPro" id="IPR012934">
    <property type="entry name" value="Znf_AD"/>
</dbReference>
<feature type="binding site" evidence="10">
    <location>
        <position position="199"/>
    </location>
    <ligand>
        <name>Zn(2+)</name>
        <dbReference type="ChEBI" id="CHEBI:29105"/>
    </ligand>
</feature>
<dbReference type="SUPFAM" id="SSF57667">
    <property type="entry name" value="beta-beta-alpha zinc fingers"/>
    <property type="match status" value="4"/>
</dbReference>
<feature type="domain" description="C2H2-type" evidence="12">
    <location>
        <begin position="538"/>
        <end position="565"/>
    </location>
</feature>
<dbReference type="PANTHER" id="PTHR16515:SF66">
    <property type="entry name" value="C2H2-TYPE DOMAIN-CONTAINING PROTEIN"/>
    <property type="match status" value="1"/>
</dbReference>
<sequence length="652" mass="75465">MSSYCGACRKRTNLKTFRMPVNEKKRKVWADSLEIEYTNQRICENHFKKTDFYYADSMNSKRRLRLRPEAIPEQCLLIFNDKKLPESGEQRATQISDETTDAGTSYDNYQTEHPPAPSCEDEDESLDSMFLEDDDPLAGEDTKGTLNQLMKCRACYQDYQFDSTAKDVFIKQNAVLLYRIEVICGVWLTSIEGGPRYMCPDCQSALNTAIEFREKVISTEVKLTQGNPVCDIAAVEVEVDSAENYQATEQATIEWPIAGMICKEEDDEANDVKASQSADLSTNIEMLEPLEEDIGADPSDPLSVARGTDILKELVIELIGQDKVTPEKPARKSRAYGEEEEEETIEDSEQNYMEDVIEEESEEGNKLDKKQTKEKKAKSQPKRKVNAKLKRERERQRLAKMREKPPNYVCDQCGAAFHLVHNLQIHMLRHTRTKNYQCTECPMKFYDAYMRNIHIRVRHKGELPFACRHCPDAFTNAGARHTHECKLHGVKSSQSSTKNTPKERQQPQRFFCETCDKSYVSKYALAWHVKSHAEANAFKCKLCDKSYNAPAMLKQHERVHKERPLQCDVCLKGFYQRTKLKAHKLIHSGERPHRYVDHFEMPIMVQYITFPCRCELCNVHFRYKTNLKTHENTKMHQENLRKVHESVTVDIE</sequence>
<dbReference type="OrthoDB" id="4327074at2759"/>
<evidence type="ECO:0000256" key="5">
    <source>
        <dbReference type="ARBA" id="ARBA00022833"/>
    </source>
</evidence>
<evidence type="ECO:0000259" key="13">
    <source>
        <dbReference type="PROSITE" id="PS50950"/>
    </source>
</evidence>
<evidence type="ECO:0000256" key="1">
    <source>
        <dbReference type="ARBA" id="ARBA00004123"/>
    </source>
</evidence>
<evidence type="ECO:0000313" key="16">
    <source>
        <dbReference type="Proteomes" id="UP000268350"/>
    </source>
</evidence>
<evidence type="ECO:0000256" key="3">
    <source>
        <dbReference type="ARBA" id="ARBA00022737"/>
    </source>
</evidence>
<keyword evidence="3" id="KW-0677">Repeat</keyword>
<evidence type="ECO:0000256" key="7">
    <source>
        <dbReference type="ARBA" id="ARBA00023242"/>
    </source>
</evidence>
<dbReference type="SMART" id="SM00355">
    <property type="entry name" value="ZnF_C2H2"/>
    <property type="match status" value="7"/>
</dbReference>
<dbReference type="GO" id="GO:0003677">
    <property type="term" value="F:DNA binding"/>
    <property type="evidence" value="ECO:0007669"/>
    <property type="project" value="UniProtKB-UniRule"/>
</dbReference>
<feature type="region of interest" description="Disordered" evidence="11">
    <location>
        <begin position="87"/>
        <end position="125"/>
    </location>
</feature>
<dbReference type="Proteomes" id="UP000268350">
    <property type="component" value="Unassembled WGS sequence"/>
</dbReference>
<evidence type="ECO:0000256" key="4">
    <source>
        <dbReference type="ARBA" id="ARBA00022771"/>
    </source>
</evidence>
<evidence type="ECO:0000313" key="15">
    <source>
        <dbReference type="EMBL" id="SPP83463.1"/>
    </source>
</evidence>
<feature type="domain" description="THAP-type" evidence="13">
    <location>
        <begin position="1"/>
        <end position="75"/>
    </location>
</feature>
<evidence type="ECO:0000256" key="8">
    <source>
        <dbReference type="PROSITE-ProRule" id="PRU00042"/>
    </source>
</evidence>
<dbReference type="InterPro" id="IPR036236">
    <property type="entry name" value="Znf_C2H2_sf"/>
</dbReference>
<feature type="domain" description="C2H2-type" evidence="12">
    <location>
        <begin position="436"/>
        <end position="464"/>
    </location>
</feature>
<feature type="binding site" evidence="10">
    <location>
        <position position="152"/>
    </location>
    <ligand>
        <name>Zn(2+)</name>
        <dbReference type="ChEBI" id="CHEBI:29105"/>
    </ligand>
</feature>
<dbReference type="InterPro" id="IPR050331">
    <property type="entry name" value="Zinc_finger"/>
</dbReference>
<feature type="binding site" evidence="10">
    <location>
        <position position="155"/>
    </location>
    <ligand>
        <name>Zn(2+)</name>
        <dbReference type="ChEBI" id="CHEBI:29105"/>
    </ligand>
</feature>
<proteinExistence type="predicted"/>
<feature type="domain" description="C2H2-type" evidence="12">
    <location>
        <begin position="610"/>
        <end position="636"/>
    </location>
</feature>
<evidence type="ECO:0000256" key="11">
    <source>
        <dbReference type="SAM" id="MobiDB-lite"/>
    </source>
</evidence>
<keyword evidence="6 9" id="KW-0238">DNA-binding</keyword>
<dbReference type="Gene3D" id="6.20.210.20">
    <property type="entry name" value="THAP domain"/>
    <property type="match status" value="1"/>
</dbReference>
<evidence type="ECO:0000259" key="14">
    <source>
        <dbReference type="PROSITE" id="PS51915"/>
    </source>
</evidence>
<keyword evidence="4 8" id="KW-0863">Zinc-finger</keyword>
<feature type="domain" description="C2H2-type" evidence="12">
    <location>
        <begin position="510"/>
        <end position="537"/>
    </location>
</feature>
<dbReference type="STRING" id="7266.A0A3B0JR67"/>
<reference evidence="16" key="1">
    <citation type="submission" date="2018-01" db="EMBL/GenBank/DDBJ databases">
        <authorList>
            <person name="Alioto T."/>
            <person name="Alioto T."/>
        </authorList>
    </citation>
    <scope>NUCLEOTIDE SEQUENCE [LARGE SCALE GENOMIC DNA]</scope>
</reference>
<dbReference type="GO" id="GO:0010468">
    <property type="term" value="P:regulation of gene expression"/>
    <property type="evidence" value="ECO:0007669"/>
    <property type="project" value="TreeGrafter"/>
</dbReference>
<protein>
    <submittedName>
        <fullName evidence="15">Blast:Zinc finger protein 700</fullName>
    </submittedName>
</protein>
<dbReference type="Gene3D" id="3.30.160.60">
    <property type="entry name" value="Classic Zinc Finger"/>
    <property type="match status" value="4"/>
</dbReference>
<dbReference type="GO" id="GO:0008270">
    <property type="term" value="F:zinc ion binding"/>
    <property type="evidence" value="ECO:0007669"/>
    <property type="project" value="UniProtKB-UniRule"/>
</dbReference>
<dbReference type="EMBL" id="OUUW01000007">
    <property type="protein sequence ID" value="SPP83463.1"/>
    <property type="molecule type" value="Genomic_DNA"/>
</dbReference>
<dbReference type="PANTHER" id="PTHR16515">
    <property type="entry name" value="PR DOMAIN ZINC FINGER PROTEIN"/>
    <property type="match status" value="1"/>
</dbReference>
<dbReference type="AlphaFoldDB" id="A0A3B0JR67"/>
<dbReference type="GO" id="GO:0005634">
    <property type="term" value="C:nucleus"/>
    <property type="evidence" value="ECO:0007669"/>
    <property type="project" value="UniProtKB-SubCell"/>
</dbReference>
<dbReference type="InterPro" id="IPR013087">
    <property type="entry name" value="Znf_C2H2_type"/>
</dbReference>
<organism evidence="15 16">
    <name type="scientific">Drosophila guanche</name>
    <name type="common">Fruit fly</name>
    <dbReference type="NCBI Taxonomy" id="7266"/>
    <lineage>
        <taxon>Eukaryota</taxon>
        <taxon>Metazoa</taxon>
        <taxon>Ecdysozoa</taxon>
        <taxon>Arthropoda</taxon>
        <taxon>Hexapoda</taxon>
        <taxon>Insecta</taxon>
        <taxon>Pterygota</taxon>
        <taxon>Neoptera</taxon>
        <taxon>Endopterygota</taxon>
        <taxon>Diptera</taxon>
        <taxon>Brachycera</taxon>
        <taxon>Muscomorpha</taxon>
        <taxon>Ephydroidea</taxon>
        <taxon>Drosophilidae</taxon>
        <taxon>Drosophila</taxon>
        <taxon>Sophophora</taxon>
    </lineage>
</organism>
<dbReference type="SMART" id="SM00980">
    <property type="entry name" value="THAP"/>
    <property type="match status" value="1"/>
</dbReference>
<feature type="domain" description="C2H2-type" evidence="12">
    <location>
        <begin position="565"/>
        <end position="592"/>
    </location>
</feature>
<keyword evidence="5 10" id="KW-0862">Zinc</keyword>
<feature type="compositionally biased region" description="Basic residues" evidence="11">
    <location>
        <begin position="372"/>
        <end position="388"/>
    </location>
</feature>
<dbReference type="Pfam" id="PF07776">
    <property type="entry name" value="zf-AD"/>
    <property type="match status" value="1"/>
</dbReference>
<dbReference type="Pfam" id="PF05485">
    <property type="entry name" value="THAP"/>
    <property type="match status" value="1"/>
</dbReference>
<keyword evidence="16" id="KW-1185">Reference proteome</keyword>
<feature type="domain" description="ZAD" evidence="14">
    <location>
        <begin position="150"/>
        <end position="226"/>
    </location>
</feature>
<comment type="subcellular location">
    <subcellularLocation>
        <location evidence="1">Nucleus</location>
    </subcellularLocation>
</comment>
<keyword evidence="7" id="KW-0539">Nucleus</keyword>
<dbReference type="Pfam" id="PF00096">
    <property type="entry name" value="zf-C2H2"/>
    <property type="match status" value="3"/>
</dbReference>
<dbReference type="InterPro" id="IPR038441">
    <property type="entry name" value="THAP_Znf_sf"/>
</dbReference>
<feature type="compositionally biased region" description="Acidic residues" evidence="11">
    <location>
        <begin position="338"/>
        <end position="349"/>
    </location>
</feature>
<dbReference type="InterPro" id="IPR006612">
    <property type="entry name" value="THAP_Znf"/>
</dbReference>